<dbReference type="EMBL" id="JAAAHW010007487">
    <property type="protein sequence ID" value="KAF9947958.1"/>
    <property type="molecule type" value="Genomic_DNA"/>
</dbReference>
<reference evidence="1" key="1">
    <citation type="journal article" date="2020" name="Fungal Divers.">
        <title>Resolving the Mortierellaceae phylogeny through synthesis of multi-gene phylogenetics and phylogenomics.</title>
        <authorList>
            <person name="Vandepol N."/>
            <person name="Liber J."/>
            <person name="Desiro A."/>
            <person name="Na H."/>
            <person name="Kennedy M."/>
            <person name="Barry K."/>
            <person name="Grigoriev I.V."/>
            <person name="Miller A.N."/>
            <person name="O'Donnell K."/>
            <person name="Stajich J.E."/>
            <person name="Bonito G."/>
        </authorList>
    </citation>
    <scope>NUCLEOTIDE SEQUENCE</scope>
    <source>
        <strain evidence="1">MES-2147</strain>
    </source>
</reference>
<accession>A0A9P6LX75</accession>
<evidence type="ECO:0000313" key="2">
    <source>
        <dbReference type="Proteomes" id="UP000749646"/>
    </source>
</evidence>
<dbReference type="AlphaFoldDB" id="A0A9P6LX75"/>
<feature type="non-terminal residue" evidence="1">
    <location>
        <position position="97"/>
    </location>
</feature>
<dbReference type="Proteomes" id="UP000749646">
    <property type="component" value="Unassembled WGS sequence"/>
</dbReference>
<organism evidence="1 2">
    <name type="scientific">Modicella reniformis</name>
    <dbReference type="NCBI Taxonomy" id="1440133"/>
    <lineage>
        <taxon>Eukaryota</taxon>
        <taxon>Fungi</taxon>
        <taxon>Fungi incertae sedis</taxon>
        <taxon>Mucoromycota</taxon>
        <taxon>Mortierellomycotina</taxon>
        <taxon>Mortierellomycetes</taxon>
        <taxon>Mortierellales</taxon>
        <taxon>Mortierellaceae</taxon>
        <taxon>Modicella</taxon>
    </lineage>
</organism>
<gene>
    <name evidence="1" type="ORF">BGZ65_008409</name>
</gene>
<sequence>MAPDVELDHMLARSQSTTRHNQTQEIAILFVSIIIFVTMPTKPLPSSVIKKAPPPLYVEYSSLPTRLRVMECSTEARFVESLFLITDSARDDYIQQL</sequence>
<proteinExistence type="predicted"/>
<name>A0A9P6LX75_9FUNG</name>
<evidence type="ECO:0000313" key="1">
    <source>
        <dbReference type="EMBL" id="KAF9947958.1"/>
    </source>
</evidence>
<keyword evidence="2" id="KW-1185">Reference proteome</keyword>
<comment type="caution">
    <text evidence="1">The sequence shown here is derived from an EMBL/GenBank/DDBJ whole genome shotgun (WGS) entry which is preliminary data.</text>
</comment>
<protein>
    <submittedName>
        <fullName evidence="1">Uncharacterized protein</fullName>
    </submittedName>
</protein>